<comment type="subunit">
    <text evidence="13">Homotetramer.</text>
</comment>
<comment type="catalytic activity">
    <reaction evidence="12 13">
        <text>(S)-2,3,4,5-tetrahydrodipicolinate + NAD(+) + H2O = (2S,4S)-4-hydroxy-2,3,4,5-tetrahydrodipicolinate + NADH + H(+)</text>
        <dbReference type="Rhea" id="RHEA:35323"/>
        <dbReference type="ChEBI" id="CHEBI:15377"/>
        <dbReference type="ChEBI" id="CHEBI:15378"/>
        <dbReference type="ChEBI" id="CHEBI:16845"/>
        <dbReference type="ChEBI" id="CHEBI:57540"/>
        <dbReference type="ChEBI" id="CHEBI:57945"/>
        <dbReference type="ChEBI" id="CHEBI:67139"/>
        <dbReference type="EC" id="1.17.1.8"/>
    </reaction>
</comment>
<dbReference type="OrthoDB" id="9790352at2"/>
<keyword evidence="4 13" id="KW-0521">NADP</keyword>
<comment type="subcellular location">
    <subcellularLocation>
        <location evidence="13">Cytoplasm</location>
    </subcellularLocation>
</comment>
<dbReference type="NCBIfam" id="TIGR00036">
    <property type="entry name" value="dapB"/>
    <property type="match status" value="1"/>
</dbReference>
<comment type="similarity">
    <text evidence="1 13">Belongs to the DapB family.</text>
</comment>
<evidence type="ECO:0000256" key="5">
    <source>
        <dbReference type="ARBA" id="ARBA00022915"/>
    </source>
</evidence>
<dbReference type="GO" id="GO:0051287">
    <property type="term" value="F:NAD binding"/>
    <property type="evidence" value="ECO:0007669"/>
    <property type="project" value="UniProtKB-UniRule"/>
</dbReference>
<dbReference type="Gene3D" id="3.40.50.720">
    <property type="entry name" value="NAD(P)-binding Rossmann-like Domain"/>
    <property type="match status" value="1"/>
</dbReference>
<dbReference type="InterPro" id="IPR022664">
    <property type="entry name" value="DapB_N_CS"/>
</dbReference>
<dbReference type="GO" id="GO:0016726">
    <property type="term" value="F:oxidoreductase activity, acting on CH or CH2 groups, NAD or NADP as acceptor"/>
    <property type="evidence" value="ECO:0007669"/>
    <property type="project" value="UniProtKB-UniRule"/>
</dbReference>
<evidence type="ECO:0000256" key="4">
    <source>
        <dbReference type="ARBA" id="ARBA00022857"/>
    </source>
</evidence>
<dbReference type="PANTHER" id="PTHR20836:SF0">
    <property type="entry name" value="4-HYDROXY-TETRAHYDRODIPICOLINATE REDUCTASE 1, CHLOROPLASTIC-RELATED"/>
    <property type="match status" value="1"/>
</dbReference>
<name>A0A4R6YKC1_9GAMM</name>
<evidence type="ECO:0000256" key="8">
    <source>
        <dbReference type="ARBA" id="ARBA00023154"/>
    </source>
</evidence>
<evidence type="ECO:0000256" key="11">
    <source>
        <dbReference type="ARBA" id="ARBA00049080"/>
    </source>
</evidence>
<dbReference type="UniPathway" id="UPA00034">
    <property type="reaction ID" value="UER00018"/>
</dbReference>
<dbReference type="GO" id="GO:0009089">
    <property type="term" value="P:lysine biosynthetic process via diaminopimelate"/>
    <property type="evidence" value="ECO:0007669"/>
    <property type="project" value="UniProtKB-UniRule"/>
</dbReference>
<feature type="binding site" evidence="13">
    <location>
        <begin position="130"/>
        <end position="133"/>
    </location>
    <ligand>
        <name>NAD(+)</name>
        <dbReference type="ChEBI" id="CHEBI:57540"/>
    </ligand>
</feature>
<evidence type="ECO:0000256" key="13">
    <source>
        <dbReference type="HAMAP-Rule" id="MF_00102"/>
    </source>
</evidence>
<evidence type="ECO:0000256" key="3">
    <source>
        <dbReference type="ARBA" id="ARBA00022605"/>
    </source>
</evidence>
<evidence type="ECO:0000256" key="2">
    <source>
        <dbReference type="ARBA" id="ARBA00022490"/>
    </source>
</evidence>
<dbReference type="PIRSF" id="PIRSF000161">
    <property type="entry name" value="DHPR"/>
    <property type="match status" value="1"/>
</dbReference>
<keyword evidence="7 13" id="KW-0520">NAD</keyword>
<dbReference type="GO" id="GO:0008839">
    <property type="term" value="F:4-hydroxy-tetrahydrodipicolinate reductase"/>
    <property type="evidence" value="ECO:0007669"/>
    <property type="project" value="UniProtKB-UniRule"/>
</dbReference>
<dbReference type="InterPro" id="IPR022663">
    <property type="entry name" value="DapB_C"/>
</dbReference>
<dbReference type="Gene3D" id="3.30.360.10">
    <property type="entry name" value="Dihydrodipicolinate Reductase, domain 2"/>
    <property type="match status" value="1"/>
</dbReference>
<evidence type="ECO:0000259" key="15">
    <source>
        <dbReference type="Pfam" id="PF05173"/>
    </source>
</evidence>
<feature type="binding site" evidence="13">
    <location>
        <begin position="172"/>
        <end position="173"/>
    </location>
    <ligand>
        <name>(S)-2,3,4,5-tetrahydrodipicolinate</name>
        <dbReference type="ChEBI" id="CHEBI:16845"/>
    </ligand>
</feature>
<evidence type="ECO:0000256" key="7">
    <source>
        <dbReference type="ARBA" id="ARBA00023027"/>
    </source>
</evidence>
<keyword evidence="3 13" id="KW-0028">Amino-acid biosynthesis</keyword>
<comment type="catalytic activity">
    <reaction evidence="11 13">
        <text>(S)-2,3,4,5-tetrahydrodipicolinate + NADP(+) + H2O = (2S,4S)-4-hydroxy-2,3,4,5-tetrahydrodipicolinate + NADPH + H(+)</text>
        <dbReference type="Rhea" id="RHEA:35331"/>
        <dbReference type="ChEBI" id="CHEBI:15377"/>
        <dbReference type="ChEBI" id="CHEBI:15378"/>
        <dbReference type="ChEBI" id="CHEBI:16845"/>
        <dbReference type="ChEBI" id="CHEBI:57783"/>
        <dbReference type="ChEBI" id="CHEBI:58349"/>
        <dbReference type="ChEBI" id="CHEBI:67139"/>
        <dbReference type="EC" id="1.17.1.8"/>
    </reaction>
</comment>
<evidence type="ECO:0000313" key="17">
    <source>
        <dbReference type="Proteomes" id="UP000295293"/>
    </source>
</evidence>
<dbReference type="PROSITE" id="PS01298">
    <property type="entry name" value="DAPB"/>
    <property type="match status" value="1"/>
</dbReference>
<accession>A0A4R6YKC1</accession>
<dbReference type="SUPFAM" id="SSF51735">
    <property type="entry name" value="NAD(P)-binding Rossmann-fold domains"/>
    <property type="match status" value="1"/>
</dbReference>
<dbReference type="InterPro" id="IPR036291">
    <property type="entry name" value="NAD(P)-bd_dom_sf"/>
</dbReference>
<dbReference type="GO" id="GO:0050661">
    <property type="term" value="F:NADP binding"/>
    <property type="evidence" value="ECO:0007669"/>
    <property type="project" value="UniProtKB-UniRule"/>
</dbReference>
<comment type="caution">
    <text evidence="13">Was originally thought to be a dihydrodipicolinate reductase (DHDPR), catalyzing the conversion of dihydrodipicolinate to tetrahydrodipicolinate. However, it was shown in E.coli that the substrate of the enzymatic reaction is not dihydrodipicolinate (DHDP) but in fact (2S,4S)-4-hydroxy-2,3,4,5-tetrahydrodipicolinic acid (HTPA), the product released by the DapA-catalyzed reaction.</text>
</comment>
<dbReference type="FunFam" id="3.30.360.10:FF:000004">
    <property type="entry name" value="4-hydroxy-tetrahydrodipicolinate reductase"/>
    <property type="match status" value="1"/>
</dbReference>
<dbReference type="GO" id="GO:0019877">
    <property type="term" value="P:diaminopimelate biosynthetic process"/>
    <property type="evidence" value="ECO:0007669"/>
    <property type="project" value="UniProtKB-UniRule"/>
</dbReference>
<dbReference type="Pfam" id="PF01113">
    <property type="entry name" value="DapB_N"/>
    <property type="match status" value="1"/>
</dbReference>
<organism evidence="16 17">
    <name type="scientific">Tahibacter aquaticus</name>
    <dbReference type="NCBI Taxonomy" id="520092"/>
    <lineage>
        <taxon>Bacteria</taxon>
        <taxon>Pseudomonadati</taxon>
        <taxon>Pseudomonadota</taxon>
        <taxon>Gammaproteobacteria</taxon>
        <taxon>Lysobacterales</taxon>
        <taxon>Rhodanobacteraceae</taxon>
        <taxon>Tahibacter</taxon>
    </lineage>
</organism>
<feature type="domain" description="Dihydrodipicolinate reductase C-terminal" evidence="15">
    <location>
        <begin position="136"/>
        <end position="271"/>
    </location>
</feature>
<feature type="binding site" evidence="13">
    <location>
        <begin position="14"/>
        <end position="19"/>
    </location>
    <ligand>
        <name>NAD(+)</name>
        <dbReference type="ChEBI" id="CHEBI:57540"/>
    </ligand>
</feature>
<evidence type="ECO:0000256" key="10">
    <source>
        <dbReference type="ARBA" id="ARBA00038983"/>
    </source>
</evidence>
<dbReference type="GO" id="GO:0005829">
    <property type="term" value="C:cytosol"/>
    <property type="evidence" value="ECO:0007669"/>
    <property type="project" value="TreeGrafter"/>
</dbReference>
<evidence type="ECO:0000256" key="9">
    <source>
        <dbReference type="ARBA" id="ARBA00037922"/>
    </source>
</evidence>
<feature type="active site" description="Proton donor" evidence="13">
    <location>
        <position position="166"/>
    </location>
</feature>
<sequence length="273" mass="28170">MTTDAAPIRLAVYGAGGRMGQAVLRAAQDCADVCIAAALVRAGSGLAGTPLPPLPPLSAGAAGEGEFVIAPPAGTLLEVVIDFSGVQGFDAALALALQHRAALVSGTTGLDAAQHVALDRAAEQIPVLWASNFSLGVALMQRFARMAAKVLPDWDCEIVEMHHRRKRDAPSGTALSLGEAVAQGRGVGLAEVAVHGRSGLTGARPAGQIGFHALRGGDVIGDHTVLFASDDERLELTHRAASRDLFARGALRAARRLARAQPGRYGMDDVLGE</sequence>
<evidence type="ECO:0000256" key="12">
    <source>
        <dbReference type="ARBA" id="ARBA00049396"/>
    </source>
</evidence>
<feature type="binding site" evidence="13">
    <location>
        <position position="41"/>
    </location>
    <ligand>
        <name>NADP(+)</name>
        <dbReference type="ChEBI" id="CHEBI:58349"/>
    </ligand>
</feature>
<reference evidence="16 17" key="1">
    <citation type="submission" date="2019-03" db="EMBL/GenBank/DDBJ databases">
        <title>Genomic Encyclopedia of Type Strains, Phase IV (KMG-IV): sequencing the most valuable type-strain genomes for metagenomic binning, comparative biology and taxonomic classification.</title>
        <authorList>
            <person name="Goeker M."/>
        </authorList>
    </citation>
    <scope>NUCLEOTIDE SEQUENCE [LARGE SCALE GENOMIC DNA]</scope>
    <source>
        <strain evidence="16 17">DSM 21667</strain>
    </source>
</reference>
<dbReference type="AlphaFoldDB" id="A0A4R6YKC1"/>
<evidence type="ECO:0000259" key="14">
    <source>
        <dbReference type="Pfam" id="PF01113"/>
    </source>
</evidence>
<evidence type="ECO:0000256" key="6">
    <source>
        <dbReference type="ARBA" id="ARBA00023002"/>
    </source>
</evidence>
<dbReference type="InterPro" id="IPR000846">
    <property type="entry name" value="DapB_N"/>
</dbReference>
<keyword evidence="5 13" id="KW-0220">Diaminopimelate biosynthesis</keyword>
<comment type="caution">
    <text evidence="13">Lacks conserved residue(s) required for the propagation of feature annotation.</text>
</comment>
<feature type="binding site" evidence="13">
    <location>
        <position position="163"/>
    </location>
    <ligand>
        <name>(S)-2,3,4,5-tetrahydrodipicolinate</name>
        <dbReference type="ChEBI" id="CHEBI:16845"/>
    </ligand>
</feature>
<dbReference type="EC" id="1.17.1.8" evidence="10 13"/>
<dbReference type="EMBL" id="SNZH01000025">
    <property type="protein sequence ID" value="TDR37387.1"/>
    <property type="molecule type" value="Genomic_DNA"/>
</dbReference>
<proteinExistence type="inferred from homology"/>
<comment type="pathway">
    <text evidence="9 13">Amino-acid biosynthesis; L-lysine biosynthesis via DAP pathway; (S)-tetrahydrodipicolinate from L-aspartate: step 4/4.</text>
</comment>
<feature type="active site" description="Proton donor/acceptor" evidence="13">
    <location>
        <position position="162"/>
    </location>
</feature>
<keyword evidence="2 13" id="KW-0963">Cytoplasm</keyword>
<dbReference type="HAMAP" id="MF_00102">
    <property type="entry name" value="DapB"/>
    <property type="match status" value="1"/>
</dbReference>
<gene>
    <name evidence="13" type="primary">dapB</name>
    <name evidence="16" type="ORF">DFR29_12550</name>
</gene>
<feature type="binding site" evidence="13">
    <location>
        <begin position="106"/>
        <end position="108"/>
    </location>
    <ligand>
        <name>NAD(+)</name>
        <dbReference type="ChEBI" id="CHEBI:57540"/>
    </ligand>
</feature>
<dbReference type="CDD" id="cd02274">
    <property type="entry name" value="DHDPR_N"/>
    <property type="match status" value="1"/>
</dbReference>
<keyword evidence="17" id="KW-1185">Reference proteome</keyword>
<comment type="function">
    <text evidence="13">Catalyzes the conversion of 4-hydroxy-tetrahydrodipicolinate (HTPA) to tetrahydrodipicolinate.</text>
</comment>
<protein>
    <recommendedName>
        <fullName evidence="10 13">4-hydroxy-tetrahydrodipicolinate reductase</fullName>
        <shortName evidence="13">HTPA reductase</shortName>
        <ecNumber evidence="10 13">1.17.1.8</ecNumber>
    </recommendedName>
</protein>
<dbReference type="Proteomes" id="UP000295293">
    <property type="component" value="Unassembled WGS sequence"/>
</dbReference>
<dbReference type="PANTHER" id="PTHR20836">
    <property type="entry name" value="DIHYDRODIPICOLINATE REDUCTASE"/>
    <property type="match status" value="1"/>
</dbReference>
<dbReference type="SUPFAM" id="SSF55347">
    <property type="entry name" value="Glyceraldehyde-3-phosphate dehydrogenase-like, C-terminal domain"/>
    <property type="match status" value="1"/>
</dbReference>
<keyword evidence="8 13" id="KW-0457">Lysine biosynthesis</keyword>
<dbReference type="RefSeq" id="WP_133821766.1">
    <property type="nucleotide sequence ID" value="NZ_SNZH01000025.1"/>
</dbReference>
<comment type="caution">
    <text evidence="16">The sequence shown here is derived from an EMBL/GenBank/DDBJ whole genome shotgun (WGS) entry which is preliminary data.</text>
</comment>
<evidence type="ECO:0000313" key="16">
    <source>
        <dbReference type="EMBL" id="TDR37387.1"/>
    </source>
</evidence>
<dbReference type="InterPro" id="IPR023940">
    <property type="entry name" value="DHDPR_bac"/>
</dbReference>
<dbReference type="Pfam" id="PF05173">
    <property type="entry name" value="DapB_C"/>
    <property type="match status" value="1"/>
</dbReference>
<feature type="domain" description="Dihydrodipicolinate reductase N-terminal" evidence="14">
    <location>
        <begin position="8"/>
        <end position="133"/>
    </location>
</feature>
<evidence type="ECO:0000256" key="1">
    <source>
        <dbReference type="ARBA" id="ARBA00006642"/>
    </source>
</evidence>
<keyword evidence="6 13" id="KW-0560">Oxidoreductase</keyword>